<dbReference type="Pfam" id="PF04542">
    <property type="entry name" value="Sigma70_r2"/>
    <property type="match status" value="1"/>
</dbReference>
<name>A0A0C5VJ47_9GAMM</name>
<feature type="domain" description="RNA polymerase sigma factor 70 region 4 type 2" evidence="6">
    <location>
        <begin position="123"/>
        <end position="174"/>
    </location>
</feature>
<proteinExistence type="inferred from homology"/>
<accession>A0A0C5VJ47</accession>
<dbReference type="GO" id="GO:0000428">
    <property type="term" value="C:DNA-directed RNA polymerase complex"/>
    <property type="evidence" value="ECO:0007669"/>
    <property type="project" value="UniProtKB-KW"/>
</dbReference>
<dbReference type="SUPFAM" id="SSF88946">
    <property type="entry name" value="Sigma2 domain of RNA polymerase sigma factors"/>
    <property type="match status" value="1"/>
</dbReference>
<dbReference type="InterPro" id="IPR036388">
    <property type="entry name" value="WH-like_DNA-bd_sf"/>
</dbReference>
<dbReference type="GO" id="GO:0016987">
    <property type="term" value="F:sigma factor activity"/>
    <property type="evidence" value="ECO:0007669"/>
    <property type="project" value="UniProtKB-KW"/>
</dbReference>
<evidence type="ECO:0000313" key="8">
    <source>
        <dbReference type="Proteomes" id="UP000032266"/>
    </source>
</evidence>
<dbReference type="InterPro" id="IPR013324">
    <property type="entry name" value="RNA_pol_sigma_r3/r4-like"/>
</dbReference>
<evidence type="ECO:0000256" key="2">
    <source>
        <dbReference type="ARBA" id="ARBA00023015"/>
    </source>
</evidence>
<dbReference type="AlphaFoldDB" id="A0A0C5VJ47"/>
<dbReference type="NCBIfam" id="TIGR02937">
    <property type="entry name" value="sigma70-ECF"/>
    <property type="match status" value="1"/>
</dbReference>
<keyword evidence="4" id="KW-0804">Transcription</keyword>
<dbReference type="Gene3D" id="1.10.10.10">
    <property type="entry name" value="Winged helix-like DNA-binding domain superfamily/Winged helix DNA-binding domain"/>
    <property type="match status" value="1"/>
</dbReference>
<evidence type="ECO:0000313" key="7">
    <source>
        <dbReference type="EMBL" id="AJQ94266.1"/>
    </source>
</evidence>
<keyword evidence="8" id="KW-1185">Reference proteome</keyword>
<keyword evidence="3" id="KW-0731">Sigma factor</keyword>
<sequence length="185" mass="21535">MRVSVTHTDLDQAFSKIWLEHKNSVRRYCLRCLSDNPDTVDDVMSITAEKACRFLRSTDTSIQNPLAWLCTMARNVCTDLHRTETREFELVKQVCNSPDTFFFAANNSEPLEQAIEREYELSSLLSAIMKLPQRQQELLSMRVLDGLNYQQMASHTHISTVNLRKIVQLTRQQLRTIRFNQTSHI</sequence>
<comment type="similarity">
    <text evidence="1">Belongs to the sigma-70 factor family. ECF subfamily.</text>
</comment>
<gene>
    <name evidence="7" type="ORF">YC6258_02228</name>
</gene>
<dbReference type="PANTHER" id="PTHR43133">
    <property type="entry name" value="RNA POLYMERASE ECF-TYPE SIGMA FACTO"/>
    <property type="match status" value="1"/>
</dbReference>
<dbReference type="GO" id="GO:0003677">
    <property type="term" value="F:DNA binding"/>
    <property type="evidence" value="ECO:0007669"/>
    <property type="project" value="InterPro"/>
</dbReference>
<evidence type="ECO:0000256" key="3">
    <source>
        <dbReference type="ARBA" id="ARBA00023082"/>
    </source>
</evidence>
<organism evidence="7 8">
    <name type="scientific">Gynuella sunshinyii YC6258</name>
    <dbReference type="NCBI Taxonomy" id="1445510"/>
    <lineage>
        <taxon>Bacteria</taxon>
        <taxon>Pseudomonadati</taxon>
        <taxon>Pseudomonadota</taxon>
        <taxon>Gammaproteobacteria</taxon>
        <taxon>Oceanospirillales</taxon>
        <taxon>Saccharospirillaceae</taxon>
        <taxon>Gynuella</taxon>
    </lineage>
</organism>
<dbReference type="KEGG" id="gsn:YC6258_02228"/>
<evidence type="ECO:0000259" key="6">
    <source>
        <dbReference type="Pfam" id="PF08281"/>
    </source>
</evidence>
<dbReference type="STRING" id="1445510.YC6258_02228"/>
<dbReference type="Proteomes" id="UP000032266">
    <property type="component" value="Chromosome"/>
</dbReference>
<keyword evidence="7" id="KW-0240">DNA-directed RNA polymerase</keyword>
<dbReference type="EMBL" id="CP007142">
    <property type="protein sequence ID" value="AJQ94266.1"/>
    <property type="molecule type" value="Genomic_DNA"/>
</dbReference>
<keyword evidence="2" id="KW-0805">Transcription regulation</keyword>
<dbReference type="HOGENOM" id="CLU_047691_3_0_6"/>
<evidence type="ECO:0000259" key="5">
    <source>
        <dbReference type="Pfam" id="PF04542"/>
    </source>
</evidence>
<dbReference type="InterPro" id="IPR039425">
    <property type="entry name" value="RNA_pol_sigma-70-like"/>
</dbReference>
<dbReference type="InterPro" id="IPR007627">
    <property type="entry name" value="RNA_pol_sigma70_r2"/>
</dbReference>
<evidence type="ECO:0000256" key="4">
    <source>
        <dbReference type="ARBA" id="ARBA00023163"/>
    </source>
</evidence>
<dbReference type="InterPro" id="IPR013325">
    <property type="entry name" value="RNA_pol_sigma_r2"/>
</dbReference>
<dbReference type="Pfam" id="PF08281">
    <property type="entry name" value="Sigma70_r4_2"/>
    <property type="match status" value="1"/>
</dbReference>
<protein>
    <submittedName>
        <fullName evidence="7">DNA-directed RNA polymerase specialized sigma subunit, sigma24-like protein</fullName>
    </submittedName>
</protein>
<feature type="domain" description="RNA polymerase sigma-70 region 2" evidence="5">
    <location>
        <begin position="20"/>
        <end position="86"/>
    </location>
</feature>
<evidence type="ECO:0000256" key="1">
    <source>
        <dbReference type="ARBA" id="ARBA00010641"/>
    </source>
</evidence>
<dbReference type="Gene3D" id="1.10.1740.10">
    <property type="match status" value="1"/>
</dbReference>
<dbReference type="PANTHER" id="PTHR43133:SF51">
    <property type="entry name" value="RNA POLYMERASE SIGMA FACTOR"/>
    <property type="match status" value="1"/>
</dbReference>
<reference evidence="7 8" key="1">
    <citation type="submission" date="2014-01" db="EMBL/GenBank/DDBJ databases">
        <title>Full genme sequencing of cellulolytic bacterium Gynuella sunshinyii YC6258T gen. nov., sp. nov.</title>
        <authorList>
            <person name="Khan H."/>
            <person name="Chung E.J."/>
            <person name="Chung Y.R."/>
        </authorList>
    </citation>
    <scope>NUCLEOTIDE SEQUENCE [LARGE SCALE GENOMIC DNA]</scope>
    <source>
        <strain evidence="7 8">YC6258</strain>
    </source>
</reference>
<dbReference type="InterPro" id="IPR014284">
    <property type="entry name" value="RNA_pol_sigma-70_dom"/>
</dbReference>
<dbReference type="SUPFAM" id="SSF88659">
    <property type="entry name" value="Sigma3 and sigma4 domains of RNA polymerase sigma factors"/>
    <property type="match status" value="1"/>
</dbReference>
<dbReference type="InterPro" id="IPR013249">
    <property type="entry name" value="RNA_pol_sigma70_r4_t2"/>
</dbReference>
<dbReference type="GO" id="GO:0006352">
    <property type="term" value="P:DNA-templated transcription initiation"/>
    <property type="evidence" value="ECO:0007669"/>
    <property type="project" value="InterPro"/>
</dbReference>
<dbReference type="RefSeq" id="WP_044616828.1">
    <property type="nucleotide sequence ID" value="NZ_CP007142.1"/>
</dbReference>